<evidence type="ECO:0000256" key="6">
    <source>
        <dbReference type="ARBA" id="ARBA00022833"/>
    </source>
</evidence>
<evidence type="ECO:0000256" key="2">
    <source>
        <dbReference type="ARBA" id="ARBA00012483"/>
    </source>
</evidence>
<evidence type="ECO:0000256" key="5">
    <source>
        <dbReference type="ARBA" id="ARBA00022786"/>
    </source>
</evidence>
<dbReference type="Pfam" id="PF13639">
    <property type="entry name" value="zf-RING_2"/>
    <property type="match status" value="1"/>
</dbReference>
<keyword evidence="6" id="KW-0862">Zinc</keyword>
<dbReference type="Gene3D" id="3.30.40.10">
    <property type="entry name" value="Zinc/RING finger domain, C3HC4 (zinc finger)"/>
    <property type="match status" value="1"/>
</dbReference>
<dbReference type="GO" id="GO:0061630">
    <property type="term" value="F:ubiquitin protein ligase activity"/>
    <property type="evidence" value="ECO:0007669"/>
    <property type="project" value="UniProtKB-EC"/>
</dbReference>
<dbReference type="CDD" id="cd16461">
    <property type="entry name" value="RING-H2_EL5-like"/>
    <property type="match status" value="1"/>
</dbReference>
<sequence>MKPHSRKLLPDADTLGTSTLLPPPYAPDPELLHHPTNATTKAPPFRPNSSPLDSSMSLTALVLLTALFFMGFFSLYLRRFADSPSSSSRPRRRPSSPFSSSSSLLPLWRSSNYPKGLDPSAVRSLLLVSYGGDAKHPIDCVICLCEFKDGETVKMIPYCRHVFHPECVDTWLASHVSCPLCRSSRIFGGGEACLGVSRGEVVDRGGGESCRSTVEIEDVGPVGMMRRACSYPSVGDRVVLERSLSF</sequence>
<keyword evidence="10" id="KW-0472">Membrane</keyword>
<organism evidence="12 13">
    <name type="scientific">Rhododendron griersonianum</name>
    <dbReference type="NCBI Taxonomy" id="479676"/>
    <lineage>
        <taxon>Eukaryota</taxon>
        <taxon>Viridiplantae</taxon>
        <taxon>Streptophyta</taxon>
        <taxon>Embryophyta</taxon>
        <taxon>Tracheophyta</taxon>
        <taxon>Spermatophyta</taxon>
        <taxon>Magnoliopsida</taxon>
        <taxon>eudicotyledons</taxon>
        <taxon>Gunneridae</taxon>
        <taxon>Pentapetalae</taxon>
        <taxon>asterids</taxon>
        <taxon>Ericales</taxon>
        <taxon>Ericaceae</taxon>
        <taxon>Ericoideae</taxon>
        <taxon>Rhodoreae</taxon>
        <taxon>Rhododendron</taxon>
    </lineage>
</organism>
<comment type="similarity">
    <text evidence="7">Belongs to the RING-type zinc finger family. ATL subfamily.</text>
</comment>
<name>A0AAV6HRJ7_9ERIC</name>
<evidence type="ECO:0000256" key="4">
    <source>
        <dbReference type="ARBA" id="ARBA00022771"/>
    </source>
</evidence>
<feature type="transmembrane region" description="Helical" evidence="10">
    <location>
        <begin position="56"/>
        <end position="77"/>
    </location>
</feature>
<dbReference type="EMBL" id="JACTNZ010000013">
    <property type="protein sequence ID" value="KAG5515627.1"/>
    <property type="molecule type" value="Genomic_DNA"/>
</dbReference>
<gene>
    <name evidence="12" type="ORF">RHGRI_036614</name>
</gene>
<reference evidence="12 13" key="1">
    <citation type="submission" date="2020-08" db="EMBL/GenBank/DDBJ databases">
        <title>Plant Genome Project.</title>
        <authorList>
            <person name="Zhang R.-G."/>
        </authorList>
    </citation>
    <scope>NUCLEOTIDE SEQUENCE [LARGE SCALE GENOMIC DNA]</scope>
    <source>
        <strain evidence="12">WSP0</strain>
        <tissue evidence="12">Leaf</tissue>
    </source>
</reference>
<feature type="domain" description="RING-type" evidence="11">
    <location>
        <begin position="140"/>
        <end position="182"/>
    </location>
</feature>
<dbReference type="AlphaFoldDB" id="A0AAV6HRJ7"/>
<dbReference type="EC" id="2.3.2.27" evidence="2"/>
<protein>
    <recommendedName>
        <fullName evidence="2">RING-type E3 ubiquitin transferase</fullName>
        <ecNumber evidence="2">2.3.2.27</ecNumber>
    </recommendedName>
</protein>
<dbReference type="PANTHER" id="PTHR14155">
    <property type="entry name" value="RING FINGER DOMAIN-CONTAINING"/>
    <property type="match status" value="1"/>
</dbReference>
<proteinExistence type="inferred from homology"/>
<comment type="catalytic activity">
    <reaction evidence="1">
        <text>S-ubiquitinyl-[E2 ubiquitin-conjugating enzyme]-L-cysteine + [acceptor protein]-L-lysine = [E2 ubiquitin-conjugating enzyme]-L-cysteine + N(6)-ubiquitinyl-[acceptor protein]-L-lysine.</text>
        <dbReference type="EC" id="2.3.2.27"/>
    </reaction>
</comment>
<keyword evidence="3" id="KW-0479">Metal-binding</keyword>
<evidence type="ECO:0000313" key="13">
    <source>
        <dbReference type="Proteomes" id="UP000823749"/>
    </source>
</evidence>
<evidence type="ECO:0000259" key="11">
    <source>
        <dbReference type="PROSITE" id="PS50089"/>
    </source>
</evidence>
<dbReference type="SMART" id="SM00184">
    <property type="entry name" value="RING"/>
    <property type="match status" value="1"/>
</dbReference>
<feature type="region of interest" description="Disordered" evidence="9">
    <location>
        <begin position="82"/>
        <end position="103"/>
    </location>
</feature>
<dbReference type="GO" id="GO:0008270">
    <property type="term" value="F:zinc ion binding"/>
    <property type="evidence" value="ECO:0007669"/>
    <property type="project" value="UniProtKB-KW"/>
</dbReference>
<keyword evidence="4 8" id="KW-0863">Zinc-finger</keyword>
<feature type="region of interest" description="Disordered" evidence="9">
    <location>
        <begin position="1"/>
        <end position="48"/>
    </location>
</feature>
<dbReference type="InterPro" id="IPR001841">
    <property type="entry name" value="Znf_RING"/>
</dbReference>
<comment type="caution">
    <text evidence="12">The sequence shown here is derived from an EMBL/GenBank/DDBJ whole genome shotgun (WGS) entry which is preliminary data.</text>
</comment>
<dbReference type="PROSITE" id="PS50089">
    <property type="entry name" value="ZF_RING_2"/>
    <property type="match status" value="1"/>
</dbReference>
<evidence type="ECO:0000256" key="8">
    <source>
        <dbReference type="PROSITE-ProRule" id="PRU00175"/>
    </source>
</evidence>
<keyword evidence="10" id="KW-1133">Transmembrane helix</keyword>
<evidence type="ECO:0000313" key="12">
    <source>
        <dbReference type="EMBL" id="KAG5515627.1"/>
    </source>
</evidence>
<evidence type="ECO:0000256" key="3">
    <source>
        <dbReference type="ARBA" id="ARBA00022723"/>
    </source>
</evidence>
<dbReference type="PANTHER" id="PTHR14155:SF592">
    <property type="entry name" value="RING-H2 FINGER PROTEIN ATL57"/>
    <property type="match status" value="1"/>
</dbReference>
<keyword evidence="10" id="KW-0812">Transmembrane</keyword>
<evidence type="ECO:0000256" key="10">
    <source>
        <dbReference type="SAM" id="Phobius"/>
    </source>
</evidence>
<evidence type="ECO:0000256" key="1">
    <source>
        <dbReference type="ARBA" id="ARBA00000900"/>
    </source>
</evidence>
<keyword evidence="13" id="KW-1185">Reference proteome</keyword>
<dbReference type="Proteomes" id="UP000823749">
    <property type="component" value="Chromosome 13"/>
</dbReference>
<accession>A0AAV6HRJ7</accession>
<dbReference type="InterPro" id="IPR053238">
    <property type="entry name" value="RING-H2_zinc_finger"/>
</dbReference>
<keyword evidence="5" id="KW-0833">Ubl conjugation pathway</keyword>
<dbReference type="SUPFAM" id="SSF57850">
    <property type="entry name" value="RING/U-box"/>
    <property type="match status" value="1"/>
</dbReference>
<evidence type="ECO:0000256" key="9">
    <source>
        <dbReference type="SAM" id="MobiDB-lite"/>
    </source>
</evidence>
<evidence type="ECO:0000256" key="7">
    <source>
        <dbReference type="ARBA" id="ARBA00024209"/>
    </source>
</evidence>
<dbReference type="InterPro" id="IPR013083">
    <property type="entry name" value="Znf_RING/FYVE/PHD"/>
</dbReference>